<dbReference type="SMART" id="SM00355">
    <property type="entry name" value="ZnF_C2H2"/>
    <property type="match status" value="3"/>
</dbReference>
<dbReference type="InterPro" id="IPR027417">
    <property type="entry name" value="P-loop_NTPase"/>
</dbReference>
<gene>
    <name evidence="6" type="ORF">CEP54_007587</name>
</gene>
<protein>
    <recommendedName>
        <fullName evidence="8">C2H2-type domain-containing protein</fullName>
    </recommendedName>
</protein>
<dbReference type="SUPFAM" id="SSF57667">
    <property type="entry name" value="beta-beta-alpha zinc fingers"/>
    <property type="match status" value="1"/>
</dbReference>
<dbReference type="PROSITE" id="PS00028">
    <property type="entry name" value="ZINC_FINGER_C2H2_1"/>
    <property type="match status" value="1"/>
</dbReference>
<evidence type="ECO:0000313" key="6">
    <source>
        <dbReference type="EMBL" id="RSL58822.1"/>
    </source>
</evidence>
<dbReference type="Pfam" id="PF24809">
    <property type="entry name" value="DUF7708"/>
    <property type="match status" value="1"/>
</dbReference>
<evidence type="ECO:0000259" key="5">
    <source>
        <dbReference type="PROSITE" id="PS50837"/>
    </source>
</evidence>
<evidence type="ECO:0000256" key="1">
    <source>
        <dbReference type="ARBA" id="ARBA00022737"/>
    </source>
</evidence>
<dbReference type="Pfam" id="PF00096">
    <property type="entry name" value="zf-C2H2"/>
    <property type="match status" value="1"/>
</dbReference>
<proteinExistence type="predicted"/>
<dbReference type="InterPro" id="IPR056125">
    <property type="entry name" value="DUF7708"/>
</dbReference>
<dbReference type="PROSITE" id="PS50157">
    <property type="entry name" value="ZINC_FINGER_C2H2_2"/>
    <property type="match status" value="1"/>
</dbReference>
<dbReference type="OrthoDB" id="21416at2759"/>
<dbReference type="Gene3D" id="3.40.50.300">
    <property type="entry name" value="P-loop containing nucleotide triphosphate hydrolases"/>
    <property type="match status" value="1"/>
</dbReference>
<name>A0A428Q0S8_9HYPO</name>
<dbReference type="PROSITE" id="PS50837">
    <property type="entry name" value="NACHT"/>
    <property type="match status" value="1"/>
</dbReference>
<keyword evidence="2" id="KW-0479">Metal-binding</keyword>
<feature type="domain" description="C2H2-type" evidence="4">
    <location>
        <begin position="914"/>
        <end position="941"/>
    </location>
</feature>
<organism evidence="6 7">
    <name type="scientific">Fusarium duplospermum</name>
    <dbReference type="NCBI Taxonomy" id="1325734"/>
    <lineage>
        <taxon>Eukaryota</taxon>
        <taxon>Fungi</taxon>
        <taxon>Dikarya</taxon>
        <taxon>Ascomycota</taxon>
        <taxon>Pezizomycotina</taxon>
        <taxon>Sordariomycetes</taxon>
        <taxon>Hypocreomycetidae</taxon>
        <taxon>Hypocreales</taxon>
        <taxon>Nectriaceae</taxon>
        <taxon>Fusarium</taxon>
        <taxon>Fusarium solani species complex</taxon>
    </lineage>
</organism>
<dbReference type="InterPro" id="IPR036236">
    <property type="entry name" value="Znf_C2H2_sf"/>
</dbReference>
<accession>A0A428Q0S8</accession>
<dbReference type="PANTHER" id="PTHR10039:SF14">
    <property type="entry name" value="NACHT DOMAIN-CONTAINING PROTEIN"/>
    <property type="match status" value="1"/>
</dbReference>
<evidence type="ECO:0000256" key="3">
    <source>
        <dbReference type="SAM" id="MobiDB-lite"/>
    </source>
</evidence>
<keyword evidence="7" id="KW-1185">Reference proteome</keyword>
<dbReference type="STRING" id="1325734.A0A428Q0S8"/>
<dbReference type="SUPFAM" id="SSF52540">
    <property type="entry name" value="P-loop containing nucleoside triphosphate hydrolases"/>
    <property type="match status" value="1"/>
</dbReference>
<evidence type="ECO:0000313" key="7">
    <source>
        <dbReference type="Proteomes" id="UP000288168"/>
    </source>
</evidence>
<sequence length="965" mass="111439">MEADNPGFEKVDSILETLQRVLEKFEQSLRRRDQEAFKGTTLETLKRGIATLQVRQHAERRLQNPNRLMLFLKAAEEYGEVLQVFYPGHEIMAFIWGPVKLLLETVNSCDRAFNELLDTYERMGEEFPLLLQYRDLFHPDSHDMGLILVLICEDVMEFHRIALEHFRRGGWEKRFQQTWSTLKPRLHRMISLIAQRRRHVEQKFGGRPTGELQGSYSRTMVPPDDGLEEKNHQRRVDVHNWLRATNTDTDQDRFSKIRADHPGTGRWLFDHPTFKDWFNPRCPAIHPSLWIKGLPGAGKTILASLVVEEAQKLKPPVSVLFFYCKHNDPEKSSFDALARSFLVQFLKQDKGLLAYLYGKHLDSSEAVLSSSSTLKELLTSAFESCEGAYIIIDGLDECARKERKAITQWFRNLVETLPNAGPDRLRCLFVSQDDSARKDLNDLVTIDIGAGGNENDIRQYSLAKASELKDKLRLSEEEASRFANHVANNAKGMFLMAKLVWTNLLGQTTLAEVEAQVGNNFPKGFNEAYERIMARIVQEGSPEERKDALWLLGWLVCAKRSLKWHEIQILKSINLDKRSVEVERNRFRVDSKNLCESLVEIQPDGTLELVHLTAKFFLVENKDYIDIAAQEIEIACRCIDYLNLPAFKELPTDDRLLRGEYGFMDYAVLYWIRHLEAGTSQSNGDERQMKELAESLDLFIEQHWRGPIATLHVSDRTRKRLQDFQKLPFYEKLEQAVESSKKQLRTFGNMREGEIALKLSDTVCQVRTALEQLVSSDLEPSDQQRIEERYGKNLFKCSRFSCRFFTTGFPSAHDRENHMLKHTRPFRCADEACMGFLLGFSSAAERDKHVKSKHSTATMHDQEFPTEEEVAQSIQNGTTEGQTGQEPTESLESELEAEQQRFFGRKKRVRQTEFKCPECPKVYAKKYNLESHISTHTGERPYGCSHCEDTYLFNIMCENSTDVWA</sequence>
<dbReference type="Proteomes" id="UP000288168">
    <property type="component" value="Unassembled WGS sequence"/>
</dbReference>
<reference evidence="6 7" key="1">
    <citation type="submission" date="2017-06" db="EMBL/GenBank/DDBJ databases">
        <title>Comparative genomic analysis of Ambrosia Fusariam Clade fungi.</title>
        <authorList>
            <person name="Stajich J.E."/>
            <person name="Carrillo J."/>
            <person name="Kijimoto T."/>
            <person name="Eskalen A."/>
            <person name="O'Donnell K."/>
            <person name="Kasson M."/>
        </authorList>
    </citation>
    <scope>NUCLEOTIDE SEQUENCE [LARGE SCALE GENOMIC DNA]</scope>
    <source>
        <strain evidence="6 7">NRRL62584</strain>
    </source>
</reference>
<comment type="caution">
    <text evidence="6">The sequence shown here is derived from an EMBL/GenBank/DDBJ whole genome shotgun (WGS) entry which is preliminary data.</text>
</comment>
<keyword evidence="1" id="KW-0677">Repeat</keyword>
<dbReference type="InterPro" id="IPR007111">
    <property type="entry name" value="NACHT_NTPase"/>
</dbReference>
<dbReference type="Pfam" id="PF24883">
    <property type="entry name" value="NPHP3_N"/>
    <property type="match status" value="1"/>
</dbReference>
<dbReference type="EMBL" id="NKCI01000070">
    <property type="protein sequence ID" value="RSL58822.1"/>
    <property type="molecule type" value="Genomic_DNA"/>
</dbReference>
<dbReference type="AlphaFoldDB" id="A0A428Q0S8"/>
<keyword evidence="2" id="KW-0863">Zinc-finger</keyword>
<feature type="region of interest" description="Disordered" evidence="3">
    <location>
        <begin position="852"/>
        <end position="871"/>
    </location>
</feature>
<keyword evidence="2" id="KW-0862">Zinc</keyword>
<feature type="domain" description="NACHT" evidence="5">
    <location>
        <begin position="287"/>
        <end position="435"/>
    </location>
</feature>
<dbReference type="GO" id="GO:0008270">
    <property type="term" value="F:zinc ion binding"/>
    <property type="evidence" value="ECO:0007669"/>
    <property type="project" value="UniProtKB-KW"/>
</dbReference>
<dbReference type="Gene3D" id="3.30.160.60">
    <property type="entry name" value="Classic Zinc Finger"/>
    <property type="match status" value="1"/>
</dbReference>
<dbReference type="InterPro" id="IPR013087">
    <property type="entry name" value="Znf_C2H2_type"/>
</dbReference>
<dbReference type="InterPro" id="IPR056884">
    <property type="entry name" value="NPHP3-like_N"/>
</dbReference>
<dbReference type="PANTHER" id="PTHR10039">
    <property type="entry name" value="AMELOGENIN"/>
    <property type="match status" value="1"/>
</dbReference>
<evidence type="ECO:0000256" key="2">
    <source>
        <dbReference type="PROSITE-ProRule" id="PRU00042"/>
    </source>
</evidence>
<evidence type="ECO:0000259" key="4">
    <source>
        <dbReference type="PROSITE" id="PS50157"/>
    </source>
</evidence>
<evidence type="ECO:0008006" key="8">
    <source>
        <dbReference type="Google" id="ProtNLM"/>
    </source>
</evidence>